<evidence type="ECO:0000256" key="12">
    <source>
        <dbReference type="NCBIfam" id="TIGR02414"/>
    </source>
</evidence>
<dbReference type="InterPro" id="IPR038438">
    <property type="entry name" value="PepN_Ig-like_sf"/>
</dbReference>
<keyword evidence="19" id="KW-1185">Reference proteome</keyword>
<evidence type="ECO:0000256" key="9">
    <source>
        <dbReference type="ARBA" id="ARBA00022801"/>
    </source>
</evidence>
<dbReference type="InterPro" id="IPR045357">
    <property type="entry name" value="Aminopeptidase_N-like_N"/>
</dbReference>
<dbReference type="InterPro" id="IPR024601">
    <property type="entry name" value="Peptidase_M1_pepN_C"/>
</dbReference>
<evidence type="ECO:0000313" key="18">
    <source>
        <dbReference type="EMBL" id="MBB3196256.1"/>
    </source>
</evidence>
<dbReference type="Gene3D" id="2.60.40.1730">
    <property type="entry name" value="tricorn interacting facor f3 domain"/>
    <property type="match status" value="1"/>
</dbReference>
<dbReference type="GO" id="GO:0016285">
    <property type="term" value="F:alanyl aminopeptidase activity"/>
    <property type="evidence" value="ECO:0007669"/>
    <property type="project" value="UniProtKB-EC"/>
</dbReference>
<accession>A0ABR6GVW5</accession>
<feature type="compositionally biased region" description="Low complexity" evidence="13">
    <location>
        <begin position="923"/>
        <end position="937"/>
    </location>
</feature>
<evidence type="ECO:0000256" key="4">
    <source>
        <dbReference type="ARBA" id="ARBA00012564"/>
    </source>
</evidence>
<evidence type="ECO:0000259" key="16">
    <source>
        <dbReference type="Pfam" id="PF17432"/>
    </source>
</evidence>
<dbReference type="InterPro" id="IPR027268">
    <property type="entry name" value="Peptidase_M4/M1_CTD_sf"/>
</dbReference>
<dbReference type="SUPFAM" id="SSF55486">
    <property type="entry name" value="Metalloproteases ('zincins'), catalytic domain"/>
    <property type="match status" value="1"/>
</dbReference>
<feature type="domain" description="Peptidase M1 membrane alanine aminopeptidase" evidence="14">
    <location>
        <begin position="228"/>
        <end position="440"/>
    </location>
</feature>
<evidence type="ECO:0000256" key="3">
    <source>
        <dbReference type="ARBA" id="ARBA00010136"/>
    </source>
</evidence>
<dbReference type="RefSeq" id="WP_184295164.1">
    <property type="nucleotide sequence ID" value="NZ_JACHXO010000007.1"/>
</dbReference>
<dbReference type="EMBL" id="JACHXO010000007">
    <property type="protein sequence ID" value="MBB3196256.1"/>
    <property type="molecule type" value="Genomic_DNA"/>
</dbReference>
<keyword evidence="6 18" id="KW-0031">Aminopeptidase</keyword>
<dbReference type="Pfam" id="PF01433">
    <property type="entry name" value="Peptidase_M1"/>
    <property type="match status" value="1"/>
</dbReference>
<dbReference type="Pfam" id="PF17900">
    <property type="entry name" value="Peptidase_M1_N"/>
    <property type="match status" value="1"/>
</dbReference>
<dbReference type="PANTHER" id="PTHR46322:SF1">
    <property type="entry name" value="PUROMYCIN-SENSITIVE AMINOPEPTIDASE"/>
    <property type="match status" value="1"/>
</dbReference>
<evidence type="ECO:0000259" key="14">
    <source>
        <dbReference type="Pfam" id="PF01433"/>
    </source>
</evidence>
<feature type="domain" description="Peptidase M1 alanyl aminopeptidase Ig-like fold" evidence="15">
    <location>
        <begin position="455"/>
        <end position="558"/>
    </location>
</feature>
<keyword evidence="7" id="KW-0645">Protease</keyword>
<evidence type="ECO:0000256" key="6">
    <source>
        <dbReference type="ARBA" id="ARBA00022438"/>
    </source>
</evidence>
<dbReference type="InterPro" id="IPR014782">
    <property type="entry name" value="Peptidase_M1_dom"/>
</dbReference>
<organism evidence="18 19">
    <name type="scientific">Roseateles terrae</name>
    <dbReference type="NCBI Taxonomy" id="431060"/>
    <lineage>
        <taxon>Bacteria</taxon>
        <taxon>Pseudomonadati</taxon>
        <taxon>Pseudomonadota</taxon>
        <taxon>Betaproteobacteria</taxon>
        <taxon>Burkholderiales</taxon>
        <taxon>Sphaerotilaceae</taxon>
        <taxon>Roseateles</taxon>
    </lineage>
</organism>
<comment type="caution">
    <text evidence="18">The sequence shown here is derived from an EMBL/GenBank/DDBJ whole genome shotgun (WGS) entry which is preliminary data.</text>
</comment>
<dbReference type="InterPro" id="IPR037144">
    <property type="entry name" value="Peptidase_M1_pepN_C_sf"/>
</dbReference>
<evidence type="ECO:0000259" key="17">
    <source>
        <dbReference type="Pfam" id="PF17900"/>
    </source>
</evidence>
<feature type="domain" description="Peptidase M1 alanyl aminopeptidase C-terminal" evidence="16">
    <location>
        <begin position="563"/>
        <end position="888"/>
    </location>
</feature>
<comment type="cofactor">
    <cofactor evidence="2">
        <name>Zn(2+)</name>
        <dbReference type="ChEBI" id="CHEBI:29105"/>
    </cofactor>
</comment>
<feature type="region of interest" description="Disordered" evidence="13">
    <location>
        <begin position="923"/>
        <end position="961"/>
    </location>
</feature>
<evidence type="ECO:0000256" key="13">
    <source>
        <dbReference type="SAM" id="MobiDB-lite"/>
    </source>
</evidence>
<dbReference type="InterPro" id="IPR035414">
    <property type="entry name" value="Peptidase_M1_pepN_Ig-like"/>
</dbReference>
<keyword evidence="8" id="KW-0479">Metal-binding</keyword>
<dbReference type="Proteomes" id="UP000574369">
    <property type="component" value="Unassembled WGS sequence"/>
</dbReference>
<evidence type="ECO:0000256" key="1">
    <source>
        <dbReference type="ARBA" id="ARBA00000098"/>
    </source>
</evidence>
<dbReference type="Gene3D" id="3.30.2010.30">
    <property type="match status" value="1"/>
</dbReference>
<dbReference type="NCBIfam" id="TIGR02414">
    <property type="entry name" value="pepN_proteo"/>
    <property type="match status" value="1"/>
</dbReference>
<evidence type="ECO:0000256" key="11">
    <source>
        <dbReference type="ARBA" id="ARBA00023049"/>
    </source>
</evidence>
<dbReference type="InterPro" id="IPR001930">
    <property type="entry name" value="Peptidase_M1"/>
</dbReference>
<gene>
    <name evidence="18" type="ORF">FHS28_003668</name>
</gene>
<reference evidence="18 19" key="1">
    <citation type="submission" date="2020-08" db="EMBL/GenBank/DDBJ databases">
        <title>Genomic Encyclopedia of Type Strains, Phase III (KMG-III): the genomes of soil and plant-associated and newly described type strains.</title>
        <authorList>
            <person name="Whitman W."/>
        </authorList>
    </citation>
    <scope>NUCLEOTIDE SEQUENCE [LARGE SCALE GENOMIC DNA]</scope>
    <source>
        <strain evidence="18 19">CECT 7247</strain>
    </source>
</reference>
<evidence type="ECO:0000256" key="8">
    <source>
        <dbReference type="ARBA" id="ARBA00022723"/>
    </source>
</evidence>
<evidence type="ECO:0000256" key="10">
    <source>
        <dbReference type="ARBA" id="ARBA00022833"/>
    </source>
</evidence>
<feature type="domain" description="Aminopeptidase N-like N-terminal" evidence="17">
    <location>
        <begin position="25"/>
        <end position="188"/>
    </location>
</feature>
<protein>
    <recommendedName>
        <fullName evidence="5 12">Aminopeptidase N</fullName>
        <ecNumber evidence="4 12">3.4.11.2</ecNumber>
    </recommendedName>
</protein>
<keyword evidence="11" id="KW-0482">Metalloprotease</keyword>
<dbReference type="EC" id="3.4.11.2" evidence="4 12"/>
<evidence type="ECO:0000313" key="19">
    <source>
        <dbReference type="Proteomes" id="UP000574369"/>
    </source>
</evidence>
<evidence type="ECO:0000256" key="2">
    <source>
        <dbReference type="ARBA" id="ARBA00001947"/>
    </source>
</evidence>
<dbReference type="Gene3D" id="1.25.50.10">
    <property type="entry name" value="Peptidase M1, alanyl aminopeptidase, C-terminal domain"/>
    <property type="match status" value="1"/>
</dbReference>
<sequence>MREGTVTLIRREDYVAPIFWIRTVDLTFDLDPAKTLVTSKMQLERNTAVPHGPLRLHGEELNLLRVLINGESVSFRQEGHELIIDNVPDADFQLEIRNTCCPDKNTSLSGLYTSGGGFFTQCEAEGFRRITYFLDRPDVMAVYTVTMRADKSRFPVLLSNGNLLETADLDNGRHMARWHDPFPKPSYLFALVAADLVAREQRIRTRAGKDHLLQVYVRRGDLEKTEHAMNSLIASVVWDEARFNLPLDLERFMVVGVSDFNMGAMENKGLNIFNTSALLASPATATDADFHRIESIVAHEYFHNWTGNRVTCRDWFQLSLKEGLTVFRDQEFSMDMAATPSARAVCRIQDVRALRSMQFPEDAGAMAHPVRPDVYAEINNFYTPTVYEKGSEVVRMYQTLVGREGFGKGMALYFERHDGQAVTCDDFAQAIADANPGSELSKRLDTFKRWYSQAGTPRLQARGQYDAAARTYTLSLQQVNPPSPGQSDKLPQVIPVALGLLSRDGAALPLQLQGESEAVGTDRVLVLDSAEQSFVFIHVDSAPVPSLLRGFSAPVVLDDGLGDDELLVLLKHDSDAFNRWEASQRLALSRLLTSVRTGAPLQLDAAYLDAMRAVLRHPELDPAFKALALQMPDEAYIAEQLTVVDPQAIHAAVTQAQAQLASALAADWAWAFEAHQVSGGYQPDPVQSGKRALTNLALSMLVLNATRSNDGVWPGRAYQRFKDATNMTDRMGALSALVQAHAALAEPALERFHAQFKGEALVIDKWFALQGRAMEHDGKTFARVKQLAKHPDFTLKNPNRARSLIFSLCMFNPAAFHRTDAAGYVFWAEQVLALDAINPQVAGRLARVMDRWITLATPYRSAAREAIARVAAKAELSNDVREIIDRQLAMDAKAAAPADAAPGAATATATAAVPVAAAPTAATPAAAPAAASGDATTHPAPDLPPAAVIDVTASDPSAVQG</sequence>
<evidence type="ECO:0000259" key="15">
    <source>
        <dbReference type="Pfam" id="PF11940"/>
    </source>
</evidence>
<evidence type="ECO:0000256" key="5">
    <source>
        <dbReference type="ARBA" id="ARBA00015611"/>
    </source>
</evidence>
<dbReference type="Pfam" id="PF17432">
    <property type="entry name" value="DUF3458_C"/>
    <property type="match status" value="1"/>
</dbReference>
<dbReference type="CDD" id="cd09600">
    <property type="entry name" value="M1_APN"/>
    <property type="match status" value="1"/>
</dbReference>
<dbReference type="Gene3D" id="2.60.40.1840">
    <property type="match status" value="1"/>
</dbReference>
<comment type="similarity">
    <text evidence="3">Belongs to the peptidase M1 family.</text>
</comment>
<keyword evidence="10" id="KW-0862">Zinc</keyword>
<dbReference type="Pfam" id="PF11940">
    <property type="entry name" value="DUF3458"/>
    <property type="match status" value="1"/>
</dbReference>
<dbReference type="Gene3D" id="1.10.390.10">
    <property type="entry name" value="Neutral Protease Domain 2"/>
    <property type="match status" value="1"/>
</dbReference>
<dbReference type="SUPFAM" id="SSF63737">
    <property type="entry name" value="Leukotriene A4 hydrolase N-terminal domain"/>
    <property type="match status" value="1"/>
</dbReference>
<comment type="catalytic activity">
    <reaction evidence="1">
        <text>Release of an N-terminal amino acid, Xaa-|-Yaa- from a peptide, amide or arylamide. Xaa is preferably Ala, but may be most amino acids including Pro (slow action). When a terminal hydrophobic residue is followed by a prolyl residue, the two may be released as an intact Xaa-Pro dipeptide.</text>
        <dbReference type="EC" id="3.4.11.2"/>
    </reaction>
</comment>
<evidence type="ECO:0000256" key="7">
    <source>
        <dbReference type="ARBA" id="ARBA00022670"/>
    </source>
</evidence>
<dbReference type="InterPro" id="IPR012779">
    <property type="entry name" value="Peptidase_M1_pepN"/>
</dbReference>
<dbReference type="InterPro" id="IPR042097">
    <property type="entry name" value="Aminopeptidase_N-like_N_sf"/>
</dbReference>
<proteinExistence type="inferred from homology"/>
<keyword evidence="9 18" id="KW-0378">Hydrolase</keyword>
<dbReference type="PANTHER" id="PTHR46322">
    <property type="entry name" value="PUROMYCIN-SENSITIVE AMINOPEPTIDASE"/>
    <property type="match status" value="1"/>
</dbReference>
<name>A0ABR6GVW5_9BURK</name>
<dbReference type="PRINTS" id="PR00756">
    <property type="entry name" value="ALADIPTASE"/>
</dbReference>